<organism evidence="9 10">
    <name type="scientific">Acrasis kona</name>
    <dbReference type="NCBI Taxonomy" id="1008807"/>
    <lineage>
        <taxon>Eukaryota</taxon>
        <taxon>Discoba</taxon>
        <taxon>Heterolobosea</taxon>
        <taxon>Tetramitia</taxon>
        <taxon>Eutetramitia</taxon>
        <taxon>Acrasidae</taxon>
        <taxon>Acrasis</taxon>
    </lineage>
</organism>
<evidence type="ECO:0000256" key="4">
    <source>
        <dbReference type="ARBA" id="ARBA00022517"/>
    </source>
</evidence>
<gene>
    <name evidence="9" type="ORF">AKO1_004874</name>
</gene>
<evidence type="ECO:0000256" key="3">
    <source>
        <dbReference type="ARBA" id="ARBA00007869"/>
    </source>
</evidence>
<dbReference type="GO" id="GO:0005730">
    <property type="term" value="C:nucleolus"/>
    <property type="evidence" value="ECO:0007669"/>
    <property type="project" value="UniProtKB-SubCell"/>
</dbReference>
<proteinExistence type="inferred from homology"/>
<feature type="region of interest" description="Disordered" evidence="8">
    <location>
        <begin position="99"/>
        <end position="127"/>
    </location>
</feature>
<keyword evidence="6" id="KW-0175">Coiled coil</keyword>
<keyword evidence="7" id="KW-0539">Nucleus</keyword>
<keyword evidence="4" id="KW-0690">Ribosome biogenesis</keyword>
<dbReference type="GO" id="GO:0006364">
    <property type="term" value="P:rRNA processing"/>
    <property type="evidence" value="ECO:0007669"/>
    <property type="project" value="UniProtKB-KW"/>
</dbReference>
<dbReference type="EMBL" id="JAOPGA020001029">
    <property type="protein sequence ID" value="KAL0484241.1"/>
    <property type="molecule type" value="Genomic_DNA"/>
</dbReference>
<dbReference type="Proteomes" id="UP001431209">
    <property type="component" value="Unassembled WGS sequence"/>
</dbReference>
<comment type="caution">
    <text evidence="9">The sequence shown here is derived from an EMBL/GenBank/DDBJ whole genome shotgun (WGS) entry which is preliminary data.</text>
</comment>
<evidence type="ECO:0000256" key="2">
    <source>
        <dbReference type="ARBA" id="ARBA00004604"/>
    </source>
</evidence>
<dbReference type="InterPro" id="IPR005579">
    <property type="entry name" value="Cgr1-like"/>
</dbReference>
<evidence type="ECO:0000256" key="6">
    <source>
        <dbReference type="ARBA" id="ARBA00023054"/>
    </source>
</evidence>
<evidence type="ECO:0000313" key="9">
    <source>
        <dbReference type="EMBL" id="KAL0484241.1"/>
    </source>
</evidence>
<feature type="compositionally biased region" description="Polar residues" evidence="8">
    <location>
        <begin position="1"/>
        <end position="21"/>
    </location>
</feature>
<keyword evidence="10" id="KW-1185">Reference proteome</keyword>
<keyword evidence="5" id="KW-0698">rRNA processing</keyword>
<name>A0AAW2Z3A5_9EUKA</name>
<comment type="function">
    <text evidence="1">Involved in nucleolar integrity and required for processing of the pre-rRNA for the 60S ribosome subunit.</text>
</comment>
<comment type="similarity">
    <text evidence="3">Belongs to the CGR1 family.</text>
</comment>
<evidence type="ECO:0000313" key="10">
    <source>
        <dbReference type="Proteomes" id="UP001431209"/>
    </source>
</evidence>
<protein>
    <submittedName>
        <fullName evidence="9">Cgr1</fullName>
    </submittedName>
</protein>
<feature type="region of interest" description="Disordered" evidence="8">
    <location>
        <begin position="1"/>
        <end position="61"/>
    </location>
</feature>
<comment type="subcellular location">
    <subcellularLocation>
        <location evidence="2">Nucleus</location>
        <location evidence="2">Nucleolus</location>
    </subcellularLocation>
</comment>
<evidence type="ECO:0000256" key="5">
    <source>
        <dbReference type="ARBA" id="ARBA00022552"/>
    </source>
</evidence>
<feature type="compositionally biased region" description="Polar residues" evidence="8">
    <location>
        <begin position="40"/>
        <end position="52"/>
    </location>
</feature>
<dbReference type="AlphaFoldDB" id="A0AAW2Z3A5"/>
<evidence type="ECO:0000256" key="7">
    <source>
        <dbReference type="ARBA" id="ARBA00023242"/>
    </source>
</evidence>
<evidence type="ECO:0000256" key="8">
    <source>
        <dbReference type="SAM" id="MobiDB-lite"/>
    </source>
</evidence>
<reference evidence="9 10" key="1">
    <citation type="submission" date="2024-03" db="EMBL/GenBank/DDBJ databases">
        <title>The Acrasis kona genome and developmental transcriptomes reveal deep origins of eukaryotic multicellular pathways.</title>
        <authorList>
            <person name="Sheikh S."/>
            <person name="Fu C.-J."/>
            <person name="Brown M.W."/>
            <person name="Baldauf S.L."/>
        </authorList>
    </citation>
    <scope>NUCLEOTIDE SEQUENCE [LARGE SCALE GENOMIC DNA]</scope>
    <source>
        <strain evidence="9 10">ATCC MYA-3509</strain>
    </source>
</reference>
<evidence type="ECO:0000256" key="1">
    <source>
        <dbReference type="ARBA" id="ARBA00004090"/>
    </source>
</evidence>
<dbReference type="Pfam" id="PF03879">
    <property type="entry name" value="Cgr1"/>
    <property type="match status" value="1"/>
</dbReference>
<sequence length="142" mass="16268">MVSSTPADNTTNDTVKNNQKEVQGVPVSGRIWKKPRKRFSSNYVKSTGTQESVEVRMEKKRKLQEMKDLNKKLNDDVKAERAEQIRAIKQRKQAKLENQIKAGLHKPLSQKKKSNGRNQSLSVKDWKKVKSGRDFSMGVDDL</sequence>
<accession>A0AAW2Z3A5</accession>